<dbReference type="OrthoDB" id="1745303at2759"/>
<comment type="caution">
    <text evidence="1">The sequence shown here is derived from an EMBL/GenBank/DDBJ whole genome shotgun (WGS) entry which is preliminary data.</text>
</comment>
<dbReference type="EMBL" id="WJXA01000013">
    <property type="protein sequence ID" value="KAF7119658.1"/>
    <property type="molecule type" value="Genomic_DNA"/>
</dbReference>
<dbReference type="Gene3D" id="3.40.50.2000">
    <property type="entry name" value="Glycogen Phosphorylase B"/>
    <property type="match status" value="1"/>
</dbReference>
<dbReference type="AlphaFoldDB" id="A0A834G4V0"/>
<name>A0A834G4V0_RHOSS</name>
<dbReference type="SUPFAM" id="SSF53756">
    <property type="entry name" value="UDP-Glycosyltransferase/glycogen phosphorylase"/>
    <property type="match status" value="1"/>
</dbReference>
<keyword evidence="2" id="KW-1185">Reference proteome</keyword>
<gene>
    <name evidence="1" type="ORF">RHSIM_Rhsim13G0202800</name>
</gene>
<organism evidence="1 2">
    <name type="scientific">Rhododendron simsii</name>
    <name type="common">Sims's rhododendron</name>
    <dbReference type="NCBI Taxonomy" id="118357"/>
    <lineage>
        <taxon>Eukaryota</taxon>
        <taxon>Viridiplantae</taxon>
        <taxon>Streptophyta</taxon>
        <taxon>Embryophyta</taxon>
        <taxon>Tracheophyta</taxon>
        <taxon>Spermatophyta</taxon>
        <taxon>Magnoliopsida</taxon>
        <taxon>eudicotyledons</taxon>
        <taxon>Gunneridae</taxon>
        <taxon>Pentapetalae</taxon>
        <taxon>asterids</taxon>
        <taxon>Ericales</taxon>
        <taxon>Ericaceae</taxon>
        <taxon>Ericoideae</taxon>
        <taxon>Rhodoreae</taxon>
        <taxon>Rhododendron</taxon>
    </lineage>
</organism>
<evidence type="ECO:0000313" key="2">
    <source>
        <dbReference type="Proteomes" id="UP000626092"/>
    </source>
</evidence>
<reference evidence="1" key="1">
    <citation type="submission" date="2019-11" db="EMBL/GenBank/DDBJ databases">
        <authorList>
            <person name="Liu Y."/>
            <person name="Hou J."/>
            <person name="Li T.-Q."/>
            <person name="Guan C.-H."/>
            <person name="Wu X."/>
            <person name="Wu H.-Z."/>
            <person name="Ling F."/>
            <person name="Zhang R."/>
            <person name="Shi X.-G."/>
            <person name="Ren J.-P."/>
            <person name="Chen E.-F."/>
            <person name="Sun J.-M."/>
        </authorList>
    </citation>
    <scope>NUCLEOTIDE SEQUENCE</scope>
    <source>
        <strain evidence="1">Adult_tree_wgs_1</strain>
        <tissue evidence="1">Leaves</tissue>
    </source>
</reference>
<proteinExistence type="predicted"/>
<evidence type="ECO:0000313" key="1">
    <source>
        <dbReference type="EMBL" id="KAF7119658.1"/>
    </source>
</evidence>
<dbReference type="Proteomes" id="UP000626092">
    <property type="component" value="Unassembled WGS sequence"/>
</dbReference>
<sequence>MTFRTSSLTTGTTASPNVFSGNPWEAVELFLRAMPENFENGLVTDTGAKITCLLTDTFFWFAANMAAEMGVPWVAFWTAAPCSLSAHMSLGARKEENGDETLHFIPGMSAIRAKDLPAWRDRPWKTRSVIQHHEALETQRVPFVWDFLKEPALLGSYSKKQGKASCPKMSSTSLKWEGRISNTFPFTILLLTSCDRECKQTESLCFPECQPQRGMPSTALQVAGG</sequence>
<protein>
    <submittedName>
        <fullName evidence="1">Uncharacterized protein</fullName>
    </submittedName>
</protein>
<accession>A0A834G4V0</accession>